<dbReference type="GO" id="GO:0000932">
    <property type="term" value="C:P-body"/>
    <property type="evidence" value="ECO:0007669"/>
    <property type="project" value="TreeGrafter"/>
</dbReference>
<evidence type="ECO:0000313" key="13">
    <source>
        <dbReference type="Proteomes" id="UP000053283"/>
    </source>
</evidence>
<dbReference type="PANTHER" id="PTHR23114:SF17">
    <property type="entry name" value="M7GPPPN-MRNA HYDROLASE"/>
    <property type="match status" value="1"/>
</dbReference>
<keyword evidence="5" id="KW-0479">Metal-binding</keyword>
<evidence type="ECO:0000256" key="10">
    <source>
        <dbReference type="ARBA" id="ARBA00078183"/>
    </source>
</evidence>
<keyword evidence="4" id="KW-0963">Cytoplasm</keyword>
<feature type="region of interest" description="Disordered" evidence="11">
    <location>
        <begin position="176"/>
        <end position="200"/>
    </location>
</feature>
<keyword evidence="13" id="KW-1185">Reference proteome</keyword>
<dbReference type="STRING" id="128390.A0A091VVM1"/>
<evidence type="ECO:0000256" key="11">
    <source>
        <dbReference type="SAM" id="MobiDB-lite"/>
    </source>
</evidence>
<keyword evidence="8" id="KW-0464">Manganese</keyword>
<evidence type="ECO:0000256" key="7">
    <source>
        <dbReference type="ARBA" id="ARBA00022884"/>
    </source>
</evidence>
<dbReference type="AlphaFoldDB" id="A0A091VVM1"/>
<keyword evidence="6 12" id="KW-0378">Hydrolase</keyword>
<feature type="non-terminal residue" evidence="12">
    <location>
        <position position="1"/>
    </location>
</feature>
<dbReference type="InterPro" id="IPR015797">
    <property type="entry name" value="NUDIX_hydrolase-like_dom_sf"/>
</dbReference>
<dbReference type="SUPFAM" id="SSF55811">
    <property type="entry name" value="Nudix"/>
    <property type="match status" value="1"/>
</dbReference>
<comment type="catalytic activity">
    <reaction evidence="9">
        <text>a 5'-end (N(7)-methyl 5'-triphosphoguanosine)-ribonucleoside in mRNA + H2O = N(7)-methyl-GDP + a 5'-end phospho-ribonucleoside in mRNA + 2 H(+)</text>
        <dbReference type="Rhea" id="RHEA:67484"/>
        <dbReference type="Rhea" id="RHEA-COMP:15692"/>
        <dbReference type="Rhea" id="RHEA-COMP:17167"/>
        <dbReference type="ChEBI" id="CHEBI:15377"/>
        <dbReference type="ChEBI" id="CHEBI:15378"/>
        <dbReference type="ChEBI" id="CHEBI:63714"/>
        <dbReference type="ChEBI" id="CHEBI:138282"/>
        <dbReference type="ChEBI" id="CHEBI:156461"/>
        <dbReference type="EC" id="3.6.1.62"/>
    </reaction>
    <physiologicalReaction direction="left-to-right" evidence="9">
        <dbReference type="Rhea" id="RHEA:67485"/>
    </physiologicalReaction>
</comment>
<dbReference type="PANTHER" id="PTHR23114">
    <property type="entry name" value="M7GPPPN-MRNA HYDROLASE"/>
    <property type="match status" value="1"/>
</dbReference>
<accession>A0A091VVM1</accession>
<evidence type="ECO:0000313" key="12">
    <source>
        <dbReference type="EMBL" id="KFR06840.1"/>
    </source>
</evidence>
<reference evidence="12 13" key="1">
    <citation type="submission" date="2014-04" db="EMBL/GenBank/DDBJ databases">
        <title>Genome evolution of avian class.</title>
        <authorList>
            <person name="Zhang G."/>
            <person name="Li C."/>
        </authorList>
    </citation>
    <scope>NUCLEOTIDE SEQUENCE [LARGE SCALE GENOMIC DNA]</scope>
    <source>
        <strain evidence="12">BGI_Y956</strain>
    </source>
</reference>
<comment type="subcellular location">
    <subcellularLocation>
        <location evidence="2">Cytoplasm</location>
    </subcellularLocation>
</comment>
<sequence length="281" mass="32814">YAAQVFEETGFDIKDYICKEEYIELRINDQVARLYIVPGIPKNTQFNPKTRREIRNIEWFSINKLPRHRNDPEVKSKLGLAPNKFFMAIPFIRPLREWLSRRNGDSSDSDNGFSSTGNTPSKPNMEKTRSGLCYSQQVFIDDFSGEQWLKPKQPQMAYNHPDTFEALKIKNLRSNGRKQYQDTPSQKKRTNEVHSQPAKQNHALKCEKRLNPRRLQDNFETGNQHNADAAYKMWRSSEDPLLEHVEGRSVACNGHYKFAFSSRAFLSFKFDHDAIMKSFNL</sequence>
<organism evidence="12 13">
    <name type="scientific">Nipponia nippon</name>
    <name type="common">Crested ibis</name>
    <name type="synonym">Ibis nippon</name>
    <dbReference type="NCBI Taxonomy" id="128390"/>
    <lineage>
        <taxon>Eukaryota</taxon>
        <taxon>Metazoa</taxon>
        <taxon>Chordata</taxon>
        <taxon>Craniata</taxon>
        <taxon>Vertebrata</taxon>
        <taxon>Euteleostomi</taxon>
        <taxon>Archelosauria</taxon>
        <taxon>Archosauria</taxon>
        <taxon>Dinosauria</taxon>
        <taxon>Saurischia</taxon>
        <taxon>Theropoda</taxon>
        <taxon>Coelurosauria</taxon>
        <taxon>Aves</taxon>
        <taxon>Neognathae</taxon>
        <taxon>Neoaves</taxon>
        <taxon>Aequornithes</taxon>
        <taxon>Pelecaniformes</taxon>
        <taxon>Threskiornithidae</taxon>
        <taxon>Nipponia</taxon>
    </lineage>
</organism>
<dbReference type="Gene3D" id="3.90.79.10">
    <property type="entry name" value="Nucleoside Triphosphate Pyrophosphohydrolase"/>
    <property type="match status" value="1"/>
</dbReference>
<gene>
    <name evidence="12" type="ORF">Y956_06088</name>
</gene>
<name>A0A091VVM1_NIPNI</name>
<dbReference type="GO" id="GO:0140933">
    <property type="term" value="F:5'-(N(7)-methylguanosine 5'-triphospho)-[mRNA] hydrolase activity"/>
    <property type="evidence" value="ECO:0007669"/>
    <property type="project" value="UniProtKB-EC"/>
</dbReference>
<proteinExistence type="inferred from homology"/>
<dbReference type="GO" id="GO:0003723">
    <property type="term" value="F:RNA binding"/>
    <property type="evidence" value="ECO:0007669"/>
    <property type="project" value="UniProtKB-KW"/>
</dbReference>
<dbReference type="EMBL" id="KL411407">
    <property type="protein sequence ID" value="KFR06840.1"/>
    <property type="molecule type" value="Genomic_DNA"/>
</dbReference>
<evidence type="ECO:0000256" key="9">
    <source>
        <dbReference type="ARBA" id="ARBA00047661"/>
    </source>
</evidence>
<evidence type="ECO:0000256" key="3">
    <source>
        <dbReference type="ARBA" id="ARBA00005279"/>
    </source>
</evidence>
<evidence type="ECO:0000256" key="6">
    <source>
        <dbReference type="ARBA" id="ARBA00022801"/>
    </source>
</evidence>
<dbReference type="eggNOG" id="KOG2937">
    <property type="taxonomic scope" value="Eukaryota"/>
</dbReference>
<feature type="region of interest" description="Disordered" evidence="11">
    <location>
        <begin position="103"/>
        <end position="128"/>
    </location>
</feature>
<evidence type="ECO:0000256" key="4">
    <source>
        <dbReference type="ARBA" id="ARBA00022490"/>
    </source>
</evidence>
<dbReference type="FunFam" id="3.90.79.10:FF:000003">
    <property type="entry name" value="M7GpppN-mRNA hydrolase isoform 2"/>
    <property type="match status" value="1"/>
</dbReference>
<comment type="similarity">
    <text evidence="3">Belongs to the Nudix hydrolase family. DCP2 subfamily.</text>
</comment>
<evidence type="ECO:0000256" key="5">
    <source>
        <dbReference type="ARBA" id="ARBA00022723"/>
    </source>
</evidence>
<feature type="compositionally biased region" description="Low complexity" evidence="11">
    <location>
        <begin position="109"/>
        <end position="118"/>
    </location>
</feature>
<dbReference type="GO" id="GO:0046872">
    <property type="term" value="F:metal ion binding"/>
    <property type="evidence" value="ECO:0007669"/>
    <property type="project" value="UniProtKB-KW"/>
</dbReference>
<dbReference type="GO" id="GO:0000290">
    <property type="term" value="P:deadenylation-dependent decapping of nuclear-transcribed mRNA"/>
    <property type="evidence" value="ECO:0007669"/>
    <property type="project" value="TreeGrafter"/>
</dbReference>
<comment type="cofactor">
    <cofactor evidence="1">
        <name>Mn(2+)</name>
        <dbReference type="ChEBI" id="CHEBI:29035"/>
    </cofactor>
</comment>
<keyword evidence="7" id="KW-0694">RNA-binding</keyword>
<feature type="non-terminal residue" evidence="12">
    <location>
        <position position="281"/>
    </location>
</feature>
<dbReference type="Proteomes" id="UP000053283">
    <property type="component" value="Unassembled WGS sequence"/>
</dbReference>
<evidence type="ECO:0000256" key="2">
    <source>
        <dbReference type="ARBA" id="ARBA00004496"/>
    </source>
</evidence>
<protein>
    <recommendedName>
        <fullName evidence="10">mRNA-decapping enzyme 2</fullName>
    </recommendedName>
</protein>
<evidence type="ECO:0000256" key="8">
    <source>
        <dbReference type="ARBA" id="ARBA00023211"/>
    </source>
</evidence>
<evidence type="ECO:0000256" key="1">
    <source>
        <dbReference type="ARBA" id="ARBA00001936"/>
    </source>
</evidence>